<evidence type="ECO:0000256" key="7">
    <source>
        <dbReference type="ARBA" id="ARBA00023146"/>
    </source>
</evidence>
<evidence type="ECO:0000259" key="11">
    <source>
        <dbReference type="SMART" id="SM00836"/>
    </source>
</evidence>
<dbReference type="SMART" id="SM00836">
    <property type="entry name" value="DALR_1"/>
    <property type="match status" value="1"/>
</dbReference>
<dbReference type="Pfam" id="PF03485">
    <property type="entry name" value="Arg_tRNA_synt_N"/>
    <property type="match status" value="1"/>
</dbReference>
<dbReference type="Gene3D" id="1.10.730.10">
    <property type="entry name" value="Isoleucyl-tRNA Synthetase, Domain 1"/>
    <property type="match status" value="1"/>
</dbReference>
<dbReference type="PANTHER" id="PTHR11956">
    <property type="entry name" value="ARGINYL-TRNA SYNTHETASE"/>
    <property type="match status" value="1"/>
</dbReference>
<evidence type="ECO:0000256" key="10">
    <source>
        <dbReference type="RuleBase" id="RU363038"/>
    </source>
</evidence>
<dbReference type="AlphaFoldDB" id="A8F0H2"/>
<evidence type="ECO:0000256" key="9">
    <source>
        <dbReference type="HAMAP-Rule" id="MF_00123"/>
    </source>
</evidence>
<dbReference type="GO" id="GO:0006420">
    <property type="term" value="P:arginyl-tRNA aminoacylation"/>
    <property type="evidence" value="ECO:0007669"/>
    <property type="project" value="UniProtKB-UniRule"/>
</dbReference>
<dbReference type="PROSITE" id="PS00178">
    <property type="entry name" value="AA_TRNA_LIGASE_I"/>
    <property type="match status" value="1"/>
</dbReference>
<dbReference type="SMART" id="SM01016">
    <property type="entry name" value="Arg_tRNA_synt_N"/>
    <property type="match status" value="1"/>
</dbReference>
<dbReference type="NCBIfam" id="TIGR00456">
    <property type="entry name" value="argS"/>
    <property type="match status" value="1"/>
</dbReference>
<comment type="subunit">
    <text evidence="9">Monomer.</text>
</comment>
<protein>
    <recommendedName>
        <fullName evidence="9">Arginine--tRNA ligase</fullName>
        <ecNumber evidence="9">6.1.1.19</ecNumber>
    </recommendedName>
    <alternativeName>
        <fullName evidence="9">Arginyl-tRNA synthetase</fullName>
        <shortName evidence="9">ArgRS</shortName>
    </alternativeName>
</protein>
<keyword evidence="3 9" id="KW-0436">Ligase</keyword>
<evidence type="ECO:0000256" key="8">
    <source>
        <dbReference type="ARBA" id="ARBA00049339"/>
    </source>
</evidence>
<comment type="catalytic activity">
    <reaction evidence="8 9">
        <text>tRNA(Arg) + L-arginine + ATP = L-arginyl-tRNA(Arg) + AMP + diphosphate</text>
        <dbReference type="Rhea" id="RHEA:20301"/>
        <dbReference type="Rhea" id="RHEA-COMP:9658"/>
        <dbReference type="Rhea" id="RHEA-COMP:9673"/>
        <dbReference type="ChEBI" id="CHEBI:30616"/>
        <dbReference type="ChEBI" id="CHEBI:32682"/>
        <dbReference type="ChEBI" id="CHEBI:33019"/>
        <dbReference type="ChEBI" id="CHEBI:78442"/>
        <dbReference type="ChEBI" id="CHEBI:78513"/>
        <dbReference type="ChEBI" id="CHEBI:456215"/>
        <dbReference type="EC" id="6.1.1.19"/>
    </reaction>
</comment>
<dbReference type="InterPro" id="IPR014729">
    <property type="entry name" value="Rossmann-like_a/b/a_fold"/>
</dbReference>
<dbReference type="HAMAP" id="MF_00123">
    <property type="entry name" value="Arg_tRNA_synth"/>
    <property type="match status" value="1"/>
</dbReference>
<comment type="subcellular location">
    <subcellularLocation>
        <location evidence="9">Cytoplasm</location>
    </subcellularLocation>
</comment>
<dbReference type="Gene3D" id="3.30.1360.70">
    <property type="entry name" value="Arginyl tRNA synthetase N-terminal domain"/>
    <property type="match status" value="1"/>
</dbReference>
<dbReference type="SUPFAM" id="SSF52374">
    <property type="entry name" value="Nucleotidylyl transferase"/>
    <property type="match status" value="1"/>
</dbReference>
<dbReference type="Proteomes" id="UP000001311">
    <property type="component" value="Chromosome"/>
</dbReference>
<dbReference type="HOGENOM" id="CLU_006406_0_1_5"/>
<feature type="domain" description="DALR anticodon binding" evidence="11">
    <location>
        <begin position="448"/>
        <end position="578"/>
    </location>
</feature>
<dbReference type="InterPro" id="IPR036695">
    <property type="entry name" value="Arg-tRNA-synth_N_sf"/>
</dbReference>
<dbReference type="KEGG" id="rms:RMA_0103"/>
<sequence length="578" mass="65305">MIMNIFNQLKQDIIVASRQLYNNQEIANTATIETPKDSFNGDLSSNIAMIIAAKESISPREVALKFKEVLITLPYIASIEIAGPGFINFTIKADSWQASIKDILQHEEKFFEIDIDKSRNINIEYVSANPTGPMHIGHARGAVYGDVLARILQKVGYSVTKEYYVNDAGSQINDLVSTVLLRYKEALGEQMTIPAGLYPGEYLIPLGQILAKEYGNKLLTMNDAERFKIIKSFAVEKMLDLNRKDLADLGIKHDIFFSEQSLHDKGEIEATVKLLERMGLIYEGTLPAPKGKIHEEWDNRVQKLFKSTKYGDSQDRPIAKADGSWSYFASDLAYAKDKIERGANHLIYVLGADHSGYVKRIEAIVKALGKEQVKVDVKICQLVNFVENGVPVKMSKRLGSFASVQDVNHEVGKDIIRFMMLTRQNDKPLDFDLVKVKEQSRENPIFYVQYAHVRTISILSKARELMPESYNHFEAGKYDLSLLSSEEEIEIIKLLASWTKTLEAAAKYFEPHRIAFYLINLASKVHSMWNFGKENSDYRFVIESNKELTLARLALASAIRKVIASGLEVIGVEPMNKM</sequence>
<dbReference type="SUPFAM" id="SSF55190">
    <property type="entry name" value="Arginyl-tRNA synthetase (ArgRS), N-terminal 'additional' domain"/>
    <property type="match status" value="1"/>
</dbReference>
<feature type="domain" description="Arginyl tRNA synthetase N-terminal" evidence="12">
    <location>
        <begin position="7"/>
        <end position="91"/>
    </location>
</feature>
<comment type="similarity">
    <text evidence="1 9 10">Belongs to the class-I aminoacyl-tRNA synthetase family.</text>
</comment>
<evidence type="ECO:0000313" key="14">
    <source>
        <dbReference type="Proteomes" id="UP000001311"/>
    </source>
</evidence>
<dbReference type="GO" id="GO:0004814">
    <property type="term" value="F:arginine-tRNA ligase activity"/>
    <property type="evidence" value="ECO:0007669"/>
    <property type="project" value="UniProtKB-UniRule"/>
</dbReference>
<accession>A8F0H2</accession>
<dbReference type="SUPFAM" id="SSF47323">
    <property type="entry name" value="Anticodon-binding domain of a subclass of class I aminoacyl-tRNA synthetases"/>
    <property type="match status" value="1"/>
</dbReference>
<gene>
    <name evidence="9 13" type="primary">argS</name>
    <name evidence="13" type="ordered locus">RMA_0103</name>
</gene>
<dbReference type="PANTHER" id="PTHR11956:SF5">
    <property type="entry name" value="ARGININE--TRNA LIGASE, CYTOPLASMIC"/>
    <property type="match status" value="1"/>
</dbReference>
<keyword evidence="5 9" id="KW-0067">ATP-binding</keyword>
<dbReference type="EC" id="6.1.1.19" evidence="9"/>
<evidence type="ECO:0000256" key="1">
    <source>
        <dbReference type="ARBA" id="ARBA00005594"/>
    </source>
</evidence>
<proteinExistence type="inferred from homology"/>
<keyword evidence="7 9" id="KW-0030">Aminoacyl-tRNA synthetase</keyword>
<evidence type="ECO:0000313" key="13">
    <source>
        <dbReference type="EMBL" id="ABV84408.1"/>
    </source>
</evidence>
<evidence type="ECO:0000256" key="3">
    <source>
        <dbReference type="ARBA" id="ARBA00022598"/>
    </source>
</evidence>
<dbReference type="InterPro" id="IPR008909">
    <property type="entry name" value="DALR_anticod-bd"/>
</dbReference>
<evidence type="ECO:0000259" key="12">
    <source>
        <dbReference type="SMART" id="SM01016"/>
    </source>
</evidence>
<dbReference type="Gene3D" id="3.40.50.620">
    <property type="entry name" value="HUPs"/>
    <property type="match status" value="1"/>
</dbReference>
<keyword evidence="4 9" id="KW-0547">Nucleotide-binding</keyword>
<dbReference type="Pfam" id="PF05746">
    <property type="entry name" value="DALR_1"/>
    <property type="match status" value="1"/>
</dbReference>
<dbReference type="InterPro" id="IPR009080">
    <property type="entry name" value="tRNAsynth_Ia_anticodon-bd"/>
</dbReference>
<dbReference type="GO" id="GO:0005737">
    <property type="term" value="C:cytoplasm"/>
    <property type="evidence" value="ECO:0007669"/>
    <property type="project" value="UniProtKB-SubCell"/>
</dbReference>
<dbReference type="EMBL" id="CP000683">
    <property type="protein sequence ID" value="ABV84408.1"/>
    <property type="molecule type" value="Genomic_DNA"/>
</dbReference>
<dbReference type="InterPro" id="IPR005148">
    <property type="entry name" value="Arg-tRNA-synth_N"/>
</dbReference>
<dbReference type="Pfam" id="PF00750">
    <property type="entry name" value="tRNA-synt_1d"/>
    <property type="match status" value="1"/>
</dbReference>
<reference evidence="13 14" key="1">
    <citation type="journal article" date="2007" name="Genome Res.">
        <title>Lateral gene transfer between obligate intracellular bacteria: evidence from the Rickettsia massiliae genome.</title>
        <authorList>
            <person name="Blanc G."/>
            <person name="Ogata H."/>
            <person name="Robert C."/>
            <person name="Audic S."/>
            <person name="Claverie J.-M."/>
            <person name="Raoult D."/>
        </authorList>
    </citation>
    <scope>NUCLEOTIDE SEQUENCE [LARGE SCALE GENOMIC DNA]</scope>
    <source>
        <strain evidence="14">Mtu5</strain>
    </source>
</reference>
<feature type="short sequence motif" description="'HIGH' region" evidence="9">
    <location>
        <begin position="128"/>
        <end position="138"/>
    </location>
</feature>
<dbReference type="GO" id="GO:0005524">
    <property type="term" value="F:ATP binding"/>
    <property type="evidence" value="ECO:0007669"/>
    <property type="project" value="UniProtKB-UniRule"/>
</dbReference>
<dbReference type="CDD" id="cd00671">
    <property type="entry name" value="ArgRS_core"/>
    <property type="match status" value="1"/>
</dbReference>
<dbReference type="InterPro" id="IPR035684">
    <property type="entry name" value="ArgRS_core"/>
</dbReference>
<dbReference type="PRINTS" id="PR01038">
    <property type="entry name" value="TRNASYNTHARG"/>
</dbReference>
<keyword evidence="2 9" id="KW-0963">Cytoplasm</keyword>
<organism evidence="13 14">
    <name type="scientific">Rickettsia massiliae (strain Mtu5)</name>
    <dbReference type="NCBI Taxonomy" id="416276"/>
    <lineage>
        <taxon>Bacteria</taxon>
        <taxon>Pseudomonadati</taxon>
        <taxon>Pseudomonadota</taxon>
        <taxon>Alphaproteobacteria</taxon>
        <taxon>Rickettsiales</taxon>
        <taxon>Rickettsiaceae</taxon>
        <taxon>Rickettsieae</taxon>
        <taxon>Rickettsia</taxon>
        <taxon>spotted fever group</taxon>
    </lineage>
</organism>
<evidence type="ECO:0000256" key="2">
    <source>
        <dbReference type="ARBA" id="ARBA00022490"/>
    </source>
</evidence>
<evidence type="ECO:0000256" key="6">
    <source>
        <dbReference type="ARBA" id="ARBA00022917"/>
    </source>
</evidence>
<evidence type="ECO:0000256" key="5">
    <source>
        <dbReference type="ARBA" id="ARBA00022840"/>
    </source>
</evidence>
<dbReference type="InterPro" id="IPR001412">
    <property type="entry name" value="aa-tRNA-synth_I_CS"/>
</dbReference>
<name>A8F0H2_RICM5</name>
<keyword evidence="6 9" id="KW-0648">Protein biosynthesis</keyword>
<evidence type="ECO:0000256" key="4">
    <source>
        <dbReference type="ARBA" id="ARBA00022741"/>
    </source>
</evidence>
<keyword evidence="14" id="KW-1185">Reference proteome</keyword>
<dbReference type="InterPro" id="IPR001278">
    <property type="entry name" value="Arg-tRNA-ligase"/>
</dbReference>